<evidence type="ECO:0000313" key="5">
    <source>
        <dbReference type="EMBL" id="MFB9231855.1"/>
    </source>
</evidence>
<evidence type="ECO:0000259" key="4">
    <source>
        <dbReference type="PROSITE" id="PS51118"/>
    </source>
</evidence>
<keyword evidence="3" id="KW-0804">Transcription</keyword>
<dbReference type="Gene3D" id="1.10.10.10">
    <property type="entry name" value="Winged helix-like DNA-binding domain superfamily/Winged helix DNA-binding domain"/>
    <property type="match status" value="1"/>
</dbReference>
<dbReference type="Proteomes" id="UP001589683">
    <property type="component" value="Unassembled WGS sequence"/>
</dbReference>
<dbReference type="InterPro" id="IPR036390">
    <property type="entry name" value="WH_DNA-bd_sf"/>
</dbReference>
<sequence length="126" mass="14403">MRKQRHKSENLTECPMEATLDLIGGKWKGVILFRLSECTRRFNELNRLLCRISPRTLTKQLRELEADGLIRRTVYAEVPPRVEYDLTELGQSLQPVIAALMGWGTEYALPHLNSAEKDTASTAEFV</sequence>
<evidence type="ECO:0000256" key="3">
    <source>
        <dbReference type="ARBA" id="ARBA00023163"/>
    </source>
</evidence>
<feature type="domain" description="HTH hxlR-type" evidence="4">
    <location>
        <begin position="14"/>
        <end position="112"/>
    </location>
</feature>
<name>A0ABV5JEI0_9RHOB</name>
<accession>A0ABV5JEI0</accession>
<keyword evidence="6" id="KW-1185">Reference proteome</keyword>
<organism evidence="5 6">
    <name type="scientific">Pseudohalocynthiibacter aestuariivivens</name>
    <dbReference type="NCBI Taxonomy" id="1591409"/>
    <lineage>
        <taxon>Bacteria</taxon>
        <taxon>Pseudomonadati</taxon>
        <taxon>Pseudomonadota</taxon>
        <taxon>Alphaproteobacteria</taxon>
        <taxon>Rhodobacterales</taxon>
        <taxon>Paracoccaceae</taxon>
        <taxon>Pseudohalocynthiibacter</taxon>
    </lineage>
</organism>
<dbReference type="PROSITE" id="PS51118">
    <property type="entry name" value="HTH_HXLR"/>
    <property type="match status" value="1"/>
</dbReference>
<dbReference type="PANTHER" id="PTHR33204">
    <property type="entry name" value="TRANSCRIPTIONAL REGULATOR, MARR FAMILY"/>
    <property type="match status" value="1"/>
</dbReference>
<gene>
    <name evidence="5" type="ORF">ACFFUT_08665</name>
</gene>
<dbReference type="InterPro" id="IPR002577">
    <property type="entry name" value="HTH_HxlR"/>
</dbReference>
<dbReference type="InterPro" id="IPR036388">
    <property type="entry name" value="WH-like_DNA-bd_sf"/>
</dbReference>
<keyword evidence="1" id="KW-0805">Transcription regulation</keyword>
<reference evidence="5 6" key="1">
    <citation type="submission" date="2024-09" db="EMBL/GenBank/DDBJ databases">
        <authorList>
            <person name="Sun Q."/>
            <person name="Mori K."/>
        </authorList>
    </citation>
    <scope>NUCLEOTIDE SEQUENCE [LARGE SCALE GENOMIC DNA]</scope>
    <source>
        <strain evidence="5 6">CECT 8726</strain>
    </source>
</reference>
<keyword evidence="2" id="KW-0238">DNA-binding</keyword>
<evidence type="ECO:0000313" key="6">
    <source>
        <dbReference type="Proteomes" id="UP001589683"/>
    </source>
</evidence>
<evidence type="ECO:0000256" key="1">
    <source>
        <dbReference type="ARBA" id="ARBA00023015"/>
    </source>
</evidence>
<dbReference type="Pfam" id="PF01638">
    <property type="entry name" value="HxlR"/>
    <property type="match status" value="1"/>
</dbReference>
<proteinExistence type="predicted"/>
<dbReference type="PANTHER" id="PTHR33204:SF29">
    <property type="entry name" value="TRANSCRIPTIONAL REGULATOR"/>
    <property type="match status" value="1"/>
</dbReference>
<evidence type="ECO:0000256" key="2">
    <source>
        <dbReference type="ARBA" id="ARBA00023125"/>
    </source>
</evidence>
<dbReference type="EMBL" id="JBHMEA010000033">
    <property type="protein sequence ID" value="MFB9231855.1"/>
    <property type="molecule type" value="Genomic_DNA"/>
</dbReference>
<dbReference type="SUPFAM" id="SSF46785">
    <property type="entry name" value="Winged helix' DNA-binding domain"/>
    <property type="match status" value="1"/>
</dbReference>
<dbReference type="RefSeq" id="WP_213888704.1">
    <property type="nucleotide sequence ID" value="NZ_JAGFNU010000004.1"/>
</dbReference>
<protein>
    <submittedName>
        <fullName evidence="5">Winged helix-turn-helix transcriptional regulator</fullName>
    </submittedName>
</protein>
<comment type="caution">
    <text evidence="5">The sequence shown here is derived from an EMBL/GenBank/DDBJ whole genome shotgun (WGS) entry which is preliminary data.</text>
</comment>